<comment type="caution">
    <text evidence="2">The sequence shown here is derived from an EMBL/GenBank/DDBJ whole genome shotgun (WGS) entry which is preliminary data.</text>
</comment>
<reference evidence="2 3" key="1">
    <citation type="submission" date="2024-02" db="EMBL/GenBank/DDBJ databases">
        <title>New especies of Spiribacter isolated from saline water.</title>
        <authorList>
            <person name="Leon M.J."/>
            <person name="De La Haba R."/>
            <person name="Sanchez-Porro C."/>
            <person name="Ventosa A."/>
        </authorList>
    </citation>
    <scope>NUCLEOTIDE SEQUENCE [LARGE SCALE GENOMIC DNA]</scope>
    <source>
        <strain evidence="3">ag22IC6-390</strain>
    </source>
</reference>
<name>A0ABV3T9C8_9GAMM</name>
<protein>
    <submittedName>
        <fullName evidence="2">Rrf2 family transcriptional regulator</fullName>
    </submittedName>
</protein>
<dbReference type="SUPFAM" id="SSF46785">
    <property type="entry name" value="Winged helix' DNA-binding domain"/>
    <property type="match status" value="1"/>
</dbReference>
<dbReference type="InterPro" id="IPR036390">
    <property type="entry name" value="WH_DNA-bd_sf"/>
</dbReference>
<gene>
    <name evidence="2" type="ORF">V6X73_00525</name>
</gene>
<dbReference type="Pfam" id="PF02082">
    <property type="entry name" value="Rrf2"/>
    <property type="match status" value="1"/>
</dbReference>
<evidence type="ECO:0000256" key="1">
    <source>
        <dbReference type="ARBA" id="ARBA00023125"/>
    </source>
</evidence>
<dbReference type="PANTHER" id="PTHR33221:SF5">
    <property type="entry name" value="HTH-TYPE TRANSCRIPTIONAL REGULATOR ISCR"/>
    <property type="match status" value="1"/>
</dbReference>
<dbReference type="PANTHER" id="PTHR33221">
    <property type="entry name" value="WINGED HELIX-TURN-HELIX TRANSCRIPTIONAL REGULATOR, RRF2 FAMILY"/>
    <property type="match status" value="1"/>
</dbReference>
<evidence type="ECO:0000313" key="3">
    <source>
        <dbReference type="Proteomes" id="UP001556709"/>
    </source>
</evidence>
<evidence type="ECO:0000313" key="2">
    <source>
        <dbReference type="EMBL" id="MEX0468224.1"/>
    </source>
</evidence>
<dbReference type="Gene3D" id="1.10.10.10">
    <property type="entry name" value="Winged helix-like DNA-binding domain superfamily/Winged helix DNA-binding domain"/>
    <property type="match status" value="1"/>
</dbReference>
<dbReference type="InterPro" id="IPR000944">
    <property type="entry name" value="Tscrpt_reg_Rrf2"/>
</dbReference>
<proteinExistence type="predicted"/>
<accession>A0ABV3T9C8</accession>
<sequence>MRLSSRGRYALTSVMDLVMHQQQGAVTLSDISTRQGVSLSYLEQLFAQLRKTGLVQGVRGPGGGYRLTTSADSISVAAVVLAVERGAEAVAEADTHGSETERCLTHELWSELSGQIQAFLDGITLADLACHPNLVAAVDSAGASRPDSRAPS</sequence>
<dbReference type="EMBL" id="JBAKFM010000001">
    <property type="protein sequence ID" value="MEX0468224.1"/>
    <property type="molecule type" value="Genomic_DNA"/>
</dbReference>
<organism evidence="2 3">
    <name type="scientific">Spiribacter pallidus</name>
    <dbReference type="NCBI Taxonomy" id="1987936"/>
    <lineage>
        <taxon>Bacteria</taxon>
        <taxon>Pseudomonadati</taxon>
        <taxon>Pseudomonadota</taxon>
        <taxon>Gammaproteobacteria</taxon>
        <taxon>Chromatiales</taxon>
        <taxon>Ectothiorhodospiraceae</taxon>
        <taxon>Spiribacter</taxon>
    </lineage>
</organism>
<dbReference type="Proteomes" id="UP001556709">
    <property type="component" value="Unassembled WGS sequence"/>
</dbReference>
<dbReference type="PROSITE" id="PS51197">
    <property type="entry name" value="HTH_RRF2_2"/>
    <property type="match status" value="1"/>
</dbReference>
<keyword evidence="3" id="KW-1185">Reference proteome</keyword>
<dbReference type="NCBIfam" id="TIGR00738">
    <property type="entry name" value="rrf2_super"/>
    <property type="match status" value="1"/>
</dbReference>
<dbReference type="InterPro" id="IPR036388">
    <property type="entry name" value="WH-like_DNA-bd_sf"/>
</dbReference>
<keyword evidence="1" id="KW-0238">DNA-binding</keyword>
<dbReference type="RefSeq" id="WP_367958275.1">
    <property type="nucleotide sequence ID" value="NZ_JBAKFK010000001.1"/>
</dbReference>